<dbReference type="AlphaFoldDB" id="A0A8H6YYK8"/>
<evidence type="ECO:0000313" key="1">
    <source>
        <dbReference type="EMBL" id="KAF7369438.1"/>
    </source>
</evidence>
<sequence>MSASTRKDRATVLSIHLAPPHLSKEEFVRQLNVAVDELVKIPIAQKNSLKFEMLIPNDELGSYLDACGLPKQKLVICLVWECESEAQTIEVLNDPEFSKLFMQQETSGVYPGVCTFSTDTLLQFDFSEQESPNKPVLAVGIFKLPDHMSTEKFHESVRAHTIAFAELPVVQKYQLVNYILWTPNDRIEQRFKEMGRSPTAAPIVQIIGAQTWENFKELLSDPDNQKLCAEVMEKFRFGSDSYCFGADVITKINKF</sequence>
<accession>A0A8H6YYK8</accession>
<evidence type="ECO:0000313" key="2">
    <source>
        <dbReference type="Proteomes" id="UP000620124"/>
    </source>
</evidence>
<dbReference type="Proteomes" id="UP000620124">
    <property type="component" value="Unassembled WGS sequence"/>
</dbReference>
<dbReference type="EMBL" id="JACAZI010000002">
    <property type="protein sequence ID" value="KAF7369438.1"/>
    <property type="molecule type" value="Genomic_DNA"/>
</dbReference>
<keyword evidence="2" id="KW-1185">Reference proteome</keyword>
<organism evidence="1 2">
    <name type="scientific">Mycena venus</name>
    <dbReference type="NCBI Taxonomy" id="2733690"/>
    <lineage>
        <taxon>Eukaryota</taxon>
        <taxon>Fungi</taxon>
        <taxon>Dikarya</taxon>
        <taxon>Basidiomycota</taxon>
        <taxon>Agaricomycotina</taxon>
        <taxon>Agaricomycetes</taxon>
        <taxon>Agaricomycetidae</taxon>
        <taxon>Agaricales</taxon>
        <taxon>Marasmiineae</taxon>
        <taxon>Mycenaceae</taxon>
        <taxon>Mycena</taxon>
    </lineage>
</organism>
<gene>
    <name evidence="1" type="ORF">MVEN_00273100</name>
</gene>
<protein>
    <submittedName>
        <fullName evidence="1">Uncharacterized protein</fullName>
    </submittedName>
</protein>
<comment type="caution">
    <text evidence="1">The sequence shown here is derived from an EMBL/GenBank/DDBJ whole genome shotgun (WGS) entry which is preliminary data.</text>
</comment>
<dbReference type="OrthoDB" id="2844585at2759"/>
<reference evidence="1" key="1">
    <citation type="submission" date="2020-05" db="EMBL/GenBank/DDBJ databases">
        <title>Mycena genomes resolve the evolution of fungal bioluminescence.</title>
        <authorList>
            <person name="Tsai I.J."/>
        </authorList>
    </citation>
    <scope>NUCLEOTIDE SEQUENCE</scope>
    <source>
        <strain evidence="1">CCC161011</strain>
    </source>
</reference>
<proteinExistence type="predicted"/>
<name>A0A8H6YYK8_9AGAR</name>